<dbReference type="InParanoid" id="B7G988"/>
<gene>
    <name evidence="5" type="ORF">PHATRDRAFT_39648</name>
</gene>
<reference evidence="6" key="2">
    <citation type="submission" date="2008-08" db="EMBL/GenBank/DDBJ databases">
        <authorList>
            <consortium name="Diatom Consortium"/>
            <person name="Grigoriev I."/>
            <person name="Grimwood J."/>
            <person name="Kuo A."/>
            <person name="Otillar R.P."/>
            <person name="Salamov A."/>
            <person name="Detter J.C."/>
            <person name="Lindquist E."/>
            <person name="Shapiro H."/>
            <person name="Lucas S."/>
            <person name="Glavina del Rio T."/>
            <person name="Pitluck S."/>
            <person name="Rokhsar D."/>
            <person name="Bowler C."/>
        </authorList>
    </citation>
    <scope>GENOME REANNOTATION</scope>
    <source>
        <strain evidence="6">CCAP 1055/1</strain>
    </source>
</reference>
<dbReference type="SUPFAM" id="SSF103506">
    <property type="entry name" value="Mitochondrial carrier"/>
    <property type="match status" value="1"/>
</dbReference>
<dbReference type="GeneID" id="7195409"/>
<evidence type="ECO:0000313" key="6">
    <source>
        <dbReference type="Proteomes" id="UP000000759"/>
    </source>
</evidence>
<dbReference type="OMA" id="YGHANIN"/>
<feature type="compositionally biased region" description="Polar residues" evidence="4">
    <location>
        <begin position="10"/>
        <end position="41"/>
    </location>
</feature>
<dbReference type="OrthoDB" id="193361at2759"/>
<feature type="region of interest" description="Disordered" evidence="4">
    <location>
        <begin position="1"/>
        <end position="68"/>
    </location>
</feature>
<comment type="subcellular location">
    <subcellularLocation>
        <location evidence="1">Membrane</location>
    </subcellularLocation>
</comment>
<sequence length="311" mass="33850">MSSIRDDSNTKGMTETIRNSENPSLARQPTNTRSVLSTRSTEVLKDGTGISDSLSNAADALPPPTTRSRTLWEKQPYMLAYGAAISIFSPTATAYQLCKLYKIRPATSQLVRLSISIFPHQTILKTLQMNVSTPVKEHLNPWAAFAVVGVLQGGVYGQANVSFANALKVGKVASMAGVFRGVGFAGVRDTISQGVPFMCSRWIREHTLDQWFPTSADAEEDATMRGVKQWTSVISTSIVATYMSQGLHNCQTTMQADQSLSYVQAVRKVFTQHGTMGLVRGGEARVGLLLIVNILNELLLKPAWAPVPIES</sequence>
<evidence type="ECO:0000256" key="3">
    <source>
        <dbReference type="ARBA" id="ARBA00023136"/>
    </source>
</evidence>
<dbReference type="eggNOG" id="ENOG502SNPK">
    <property type="taxonomic scope" value="Eukaryota"/>
</dbReference>
<organism evidence="5 6">
    <name type="scientific">Phaeodactylum tricornutum (strain CCAP 1055/1)</name>
    <dbReference type="NCBI Taxonomy" id="556484"/>
    <lineage>
        <taxon>Eukaryota</taxon>
        <taxon>Sar</taxon>
        <taxon>Stramenopiles</taxon>
        <taxon>Ochrophyta</taxon>
        <taxon>Bacillariophyta</taxon>
        <taxon>Bacillariophyceae</taxon>
        <taxon>Bacillariophycidae</taxon>
        <taxon>Naviculales</taxon>
        <taxon>Phaeodactylaceae</taxon>
        <taxon>Phaeodactylum</taxon>
    </lineage>
</organism>
<evidence type="ECO:0000313" key="5">
    <source>
        <dbReference type="EMBL" id="EEC44777.1"/>
    </source>
</evidence>
<dbReference type="GO" id="GO:0016020">
    <property type="term" value="C:membrane"/>
    <property type="evidence" value="ECO:0007669"/>
    <property type="project" value="UniProtKB-SubCell"/>
</dbReference>
<keyword evidence="6" id="KW-1185">Reference proteome</keyword>
<dbReference type="PaxDb" id="2850-Phatr39648"/>
<dbReference type="KEGG" id="pti:PHATRDRAFT_39648"/>
<evidence type="ECO:0000256" key="2">
    <source>
        <dbReference type="ARBA" id="ARBA00022692"/>
    </source>
</evidence>
<dbReference type="HOGENOM" id="CLU_895635_0_0_1"/>
<dbReference type="RefSeq" id="XP_002183595.1">
    <property type="nucleotide sequence ID" value="XM_002183559.1"/>
</dbReference>
<keyword evidence="3" id="KW-0472">Membrane</keyword>
<dbReference type="InterPro" id="IPR023395">
    <property type="entry name" value="MCP_dom_sf"/>
</dbReference>
<proteinExistence type="predicted"/>
<dbReference type="AlphaFoldDB" id="B7G988"/>
<evidence type="ECO:0000256" key="1">
    <source>
        <dbReference type="ARBA" id="ARBA00004370"/>
    </source>
</evidence>
<dbReference type="Gene3D" id="1.50.40.10">
    <property type="entry name" value="Mitochondrial carrier domain"/>
    <property type="match status" value="1"/>
</dbReference>
<dbReference type="EMBL" id="CM000622">
    <property type="protein sequence ID" value="EEC44777.1"/>
    <property type="molecule type" value="Genomic_DNA"/>
</dbReference>
<protein>
    <recommendedName>
        <fullName evidence="7">Mitochondrial carrier protein</fullName>
    </recommendedName>
</protein>
<name>B7G988_PHATC</name>
<evidence type="ECO:0000256" key="4">
    <source>
        <dbReference type="SAM" id="MobiDB-lite"/>
    </source>
</evidence>
<reference evidence="5 6" key="1">
    <citation type="journal article" date="2008" name="Nature">
        <title>The Phaeodactylum genome reveals the evolutionary history of diatom genomes.</title>
        <authorList>
            <person name="Bowler C."/>
            <person name="Allen A.E."/>
            <person name="Badger J.H."/>
            <person name="Grimwood J."/>
            <person name="Jabbari K."/>
            <person name="Kuo A."/>
            <person name="Maheswari U."/>
            <person name="Martens C."/>
            <person name="Maumus F."/>
            <person name="Otillar R.P."/>
            <person name="Rayko E."/>
            <person name="Salamov A."/>
            <person name="Vandepoele K."/>
            <person name="Beszteri B."/>
            <person name="Gruber A."/>
            <person name="Heijde M."/>
            <person name="Katinka M."/>
            <person name="Mock T."/>
            <person name="Valentin K."/>
            <person name="Verret F."/>
            <person name="Berges J.A."/>
            <person name="Brownlee C."/>
            <person name="Cadoret J.P."/>
            <person name="Chiovitti A."/>
            <person name="Choi C.J."/>
            <person name="Coesel S."/>
            <person name="De Martino A."/>
            <person name="Detter J.C."/>
            <person name="Durkin C."/>
            <person name="Falciatore A."/>
            <person name="Fournet J."/>
            <person name="Haruta M."/>
            <person name="Huysman M.J."/>
            <person name="Jenkins B.D."/>
            <person name="Jiroutova K."/>
            <person name="Jorgensen R.E."/>
            <person name="Joubert Y."/>
            <person name="Kaplan A."/>
            <person name="Kroger N."/>
            <person name="Kroth P.G."/>
            <person name="La Roche J."/>
            <person name="Lindquist E."/>
            <person name="Lommer M."/>
            <person name="Martin-Jezequel V."/>
            <person name="Lopez P.J."/>
            <person name="Lucas S."/>
            <person name="Mangogna M."/>
            <person name="McGinnis K."/>
            <person name="Medlin L.K."/>
            <person name="Montsant A."/>
            <person name="Oudot-Le Secq M.P."/>
            <person name="Napoli C."/>
            <person name="Obornik M."/>
            <person name="Parker M.S."/>
            <person name="Petit J.L."/>
            <person name="Porcel B.M."/>
            <person name="Poulsen N."/>
            <person name="Robison M."/>
            <person name="Rychlewski L."/>
            <person name="Rynearson T.A."/>
            <person name="Schmutz J."/>
            <person name="Shapiro H."/>
            <person name="Siaut M."/>
            <person name="Stanley M."/>
            <person name="Sussman M.R."/>
            <person name="Taylor A.R."/>
            <person name="Vardi A."/>
            <person name="von Dassow P."/>
            <person name="Vyverman W."/>
            <person name="Willis A."/>
            <person name="Wyrwicz L.S."/>
            <person name="Rokhsar D.S."/>
            <person name="Weissenbach J."/>
            <person name="Armbrust E.V."/>
            <person name="Green B.R."/>
            <person name="Van de Peer Y."/>
            <person name="Grigoriev I.V."/>
        </authorList>
    </citation>
    <scope>NUCLEOTIDE SEQUENCE [LARGE SCALE GENOMIC DNA]</scope>
    <source>
        <strain evidence="5 6">CCAP 1055/1</strain>
    </source>
</reference>
<dbReference type="Proteomes" id="UP000000759">
    <property type="component" value="Chromosome 20"/>
</dbReference>
<keyword evidence="2" id="KW-0812">Transmembrane</keyword>
<evidence type="ECO:0008006" key="7">
    <source>
        <dbReference type="Google" id="ProtNLM"/>
    </source>
</evidence>
<accession>B7G988</accession>